<keyword evidence="3" id="KW-0560">Oxidoreductase</keyword>
<protein>
    <submittedName>
        <fullName evidence="5">Monooxygenase</fullName>
    </submittedName>
</protein>
<dbReference type="PRINTS" id="PR00420">
    <property type="entry name" value="RNGMNOXGNASE"/>
</dbReference>
<dbReference type="VEuPathDB" id="FungiDB:BO80DRAFT_357580"/>
<evidence type="ECO:0000256" key="3">
    <source>
        <dbReference type="ARBA" id="ARBA00023002"/>
    </source>
</evidence>
<dbReference type="PANTHER" id="PTHR43476">
    <property type="entry name" value="3-(3-HYDROXY-PHENYL)PROPIONATE/3-HYDROXYCINNAMIC ACID HYDROXYLASE"/>
    <property type="match status" value="1"/>
</dbReference>
<keyword evidence="6" id="KW-1185">Reference proteome</keyword>
<accession>A0A395GX97</accession>
<dbReference type="Gene3D" id="3.50.50.60">
    <property type="entry name" value="FAD/NAD(P)-binding domain"/>
    <property type="match status" value="2"/>
</dbReference>
<evidence type="ECO:0000256" key="1">
    <source>
        <dbReference type="ARBA" id="ARBA00022630"/>
    </source>
</evidence>
<dbReference type="GeneID" id="37220709"/>
<keyword evidence="5" id="KW-0503">Monooxygenase</keyword>
<keyword evidence="2" id="KW-0274">FAD</keyword>
<name>A0A395GX97_9EURO</name>
<keyword evidence="1" id="KW-0285">Flavoprotein</keyword>
<dbReference type="RefSeq" id="XP_025574483.1">
    <property type="nucleotide sequence ID" value="XM_025715844.1"/>
</dbReference>
<dbReference type="GO" id="GO:0008688">
    <property type="term" value="F:3-(3-hydroxyphenyl)propionate hydroxylase activity"/>
    <property type="evidence" value="ECO:0007669"/>
    <property type="project" value="TreeGrafter"/>
</dbReference>
<dbReference type="Pfam" id="PF01494">
    <property type="entry name" value="FAD_binding_3"/>
    <property type="match status" value="1"/>
</dbReference>
<evidence type="ECO:0000259" key="4">
    <source>
        <dbReference type="Pfam" id="PF01494"/>
    </source>
</evidence>
<dbReference type="AlphaFoldDB" id="A0A395GX97"/>
<dbReference type="GO" id="GO:0071949">
    <property type="term" value="F:FAD binding"/>
    <property type="evidence" value="ECO:0007669"/>
    <property type="project" value="InterPro"/>
</dbReference>
<evidence type="ECO:0000313" key="5">
    <source>
        <dbReference type="EMBL" id="RAL00156.1"/>
    </source>
</evidence>
<sequence length="625" mass="71871">MSVDGHWETTDVVICGCGPTGALLSAYLGRMGVHNIVLEREPEITTDPRGIALDDDGIRFLQGLGLYDSVYTKIGTSMGRFNFVGGTTCDLHTKPILEMDYNTTTGATGHVGFIGHKQPVLESQIRSAMSPSFCSLRCNSTVTQLEEDEEWTYCTYCDADGEHKIRALFFVGADGKTGYTRKQYLEPRGVMLEKFHEAFYEDTWVALNWRITIPTPRSHPSFPLWKEGYSPEQVYDLFFPPEFRFLCNPYRPAVCGRFGLPTDRLWRFEYLIQKDEDGHAMAKPEAMRSIVYPYLTHRGSRYNLVEDVQFPEDCIEVLRCRPFSFSSRICNIWVKGRVILCGDAAHVFPPFGGQGIASGFRDAISLSWRLAMLCRYQPRKENHHDVLKAWYKERKQQLALSLATTVENGRMVCETHPLKIFIRDWYIWLIQLIPSWRRQLQHGRRKDAIVRYKHSDGMPFIPDLNGGLYLPQVYCRTMKGEILFTDDAIYSPDSKSLFRLFVYLQDTSDLSSINDTLQDIESWSRGEFNPIHIPIIVENITTDLSKPSNIFQIATAEEFSTSPHCNNRPKPLDHDPLLLRNNIQGKYVIVRMDRFIYASCTDEKELRRAVKSMLGYLDGEIRESR</sequence>
<evidence type="ECO:0000256" key="2">
    <source>
        <dbReference type="ARBA" id="ARBA00022827"/>
    </source>
</evidence>
<dbReference type="STRING" id="1448316.A0A395GX97"/>
<organism evidence="5 6">
    <name type="scientific">Aspergillus ibericus CBS 121593</name>
    <dbReference type="NCBI Taxonomy" id="1448316"/>
    <lineage>
        <taxon>Eukaryota</taxon>
        <taxon>Fungi</taxon>
        <taxon>Dikarya</taxon>
        <taxon>Ascomycota</taxon>
        <taxon>Pezizomycotina</taxon>
        <taxon>Eurotiomycetes</taxon>
        <taxon>Eurotiomycetidae</taxon>
        <taxon>Eurotiales</taxon>
        <taxon>Aspergillaceae</taxon>
        <taxon>Aspergillus</taxon>
        <taxon>Aspergillus subgen. Circumdati</taxon>
    </lineage>
</organism>
<dbReference type="PANTHER" id="PTHR43476:SF3">
    <property type="entry name" value="FAD-BINDING MONOOXYGENASE"/>
    <property type="match status" value="1"/>
</dbReference>
<dbReference type="InterPro" id="IPR002938">
    <property type="entry name" value="FAD-bd"/>
</dbReference>
<dbReference type="InterPro" id="IPR050631">
    <property type="entry name" value="PheA/TfdB_FAD_monoxygenase"/>
</dbReference>
<dbReference type="SUPFAM" id="SSF51905">
    <property type="entry name" value="FAD/NAD(P)-binding domain"/>
    <property type="match status" value="1"/>
</dbReference>
<dbReference type="Gene3D" id="3.30.9.10">
    <property type="entry name" value="D-Amino Acid Oxidase, subunit A, domain 2"/>
    <property type="match status" value="1"/>
</dbReference>
<dbReference type="GO" id="GO:0019622">
    <property type="term" value="P:3-(3-hydroxy)phenylpropionate catabolic process"/>
    <property type="evidence" value="ECO:0007669"/>
    <property type="project" value="TreeGrafter"/>
</dbReference>
<dbReference type="OrthoDB" id="10016252at2759"/>
<dbReference type="EMBL" id="KZ824442">
    <property type="protein sequence ID" value="RAL00156.1"/>
    <property type="molecule type" value="Genomic_DNA"/>
</dbReference>
<gene>
    <name evidence="5" type="ORF">BO80DRAFT_357580</name>
</gene>
<evidence type="ECO:0000313" key="6">
    <source>
        <dbReference type="Proteomes" id="UP000249402"/>
    </source>
</evidence>
<feature type="domain" description="FAD-binding" evidence="4">
    <location>
        <begin position="10"/>
        <end position="377"/>
    </location>
</feature>
<reference evidence="5 6" key="1">
    <citation type="submission" date="2018-02" db="EMBL/GenBank/DDBJ databases">
        <title>The genomes of Aspergillus section Nigri reveals drivers in fungal speciation.</title>
        <authorList>
            <consortium name="DOE Joint Genome Institute"/>
            <person name="Vesth T.C."/>
            <person name="Nybo J."/>
            <person name="Theobald S."/>
            <person name="Brandl J."/>
            <person name="Frisvad J.C."/>
            <person name="Nielsen K.F."/>
            <person name="Lyhne E.K."/>
            <person name="Kogle M.E."/>
            <person name="Kuo A."/>
            <person name="Riley R."/>
            <person name="Clum A."/>
            <person name="Nolan M."/>
            <person name="Lipzen A."/>
            <person name="Salamov A."/>
            <person name="Henrissat B."/>
            <person name="Wiebenga A."/>
            <person name="De vries R.P."/>
            <person name="Grigoriev I.V."/>
            <person name="Mortensen U.H."/>
            <person name="Andersen M.R."/>
            <person name="Baker S.E."/>
        </authorList>
    </citation>
    <scope>NUCLEOTIDE SEQUENCE [LARGE SCALE GENOMIC DNA]</scope>
    <source>
        <strain evidence="5 6">CBS 121593</strain>
    </source>
</reference>
<dbReference type="InterPro" id="IPR036188">
    <property type="entry name" value="FAD/NAD-bd_sf"/>
</dbReference>
<dbReference type="Proteomes" id="UP000249402">
    <property type="component" value="Unassembled WGS sequence"/>
</dbReference>
<proteinExistence type="predicted"/>